<dbReference type="Pfam" id="PF10978">
    <property type="entry name" value="DUF2785"/>
    <property type="match status" value="1"/>
</dbReference>
<dbReference type="EMBL" id="CP058559">
    <property type="protein sequence ID" value="QNO15852.1"/>
    <property type="molecule type" value="Genomic_DNA"/>
</dbReference>
<protein>
    <submittedName>
        <fullName evidence="1">DUF2785 domain-containing protein</fullName>
    </submittedName>
</protein>
<organism evidence="1 2">
    <name type="scientific">Alkalicella caledoniensis</name>
    <dbReference type="NCBI Taxonomy" id="2731377"/>
    <lineage>
        <taxon>Bacteria</taxon>
        <taxon>Bacillati</taxon>
        <taxon>Bacillota</taxon>
        <taxon>Clostridia</taxon>
        <taxon>Eubacteriales</taxon>
        <taxon>Proteinivoracaceae</taxon>
        <taxon>Alkalicella</taxon>
    </lineage>
</organism>
<name>A0A7G9WAZ0_ALKCA</name>
<keyword evidence="2" id="KW-1185">Reference proteome</keyword>
<dbReference type="Proteomes" id="UP000516160">
    <property type="component" value="Chromosome"/>
</dbReference>
<sequence>MNDLKQRLLNIQANDWEIPQEIDTYQLALEAMENIGSLDPVLRDDLILTILWKMITDNMLSKEQLRNLLELSLSKKHLFCEVNADSVFNRAFTVLIVRIIISYHNNIEDFLTEEEIVKVYTDVIKYIRSEEDTRGYVAEKGWAHAIAHGADALRALALCNSMEADHLQEILEVIKEKVCISSSVYTHMESERLVTAATNVIGRNILSEQGIINWVRSFEDIEKPSSLPQSQYFLENTLRFIRALYFRLKYKKMPANIINQLENTSHNLNSYFNNVNPA</sequence>
<gene>
    <name evidence="1" type="ORF">HYG86_14285</name>
</gene>
<evidence type="ECO:0000313" key="2">
    <source>
        <dbReference type="Proteomes" id="UP000516160"/>
    </source>
</evidence>
<accession>A0A7G9WAZ0</accession>
<reference evidence="1 2" key="1">
    <citation type="submission" date="2020-07" db="EMBL/GenBank/DDBJ databases">
        <title>Alkalicella. sp. LB2 genome.</title>
        <authorList>
            <person name="Postec A."/>
            <person name="Quemeneur M."/>
        </authorList>
    </citation>
    <scope>NUCLEOTIDE SEQUENCE [LARGE SCALE GENOMIC DNA]</scope>
    <source>
        <strain evidence="1 2">LB2</strain>
    </source>
</reference>
<dbReference type="KEGG" id="acae:HYG86_14285"/>
<evidence type="ECO:0000313" key="1">
    <source>
        <dbReference type="EMBL" id="QNO15852.1"/>
    </source>
</evidence>
<dbReference type="AlphaFoldDB" id="A0A7G9WAZ0"/>
<proteinExistence type="predicted"/>
<dbReference type="InterPro" id="IPR021247">
    <property type="entry name" value="DUF2785"/>
</dbReference>
<dbReference type="RefSeq" id="WP_213166256.1">
    <property type="nucleotide sequence ID" value="NZ_CP058559.1"/>
</dbReference>